<evidence type="ECO:0000256" key="1">
    <source>
        <dbReference type="PROSITE-ProRule" id="PRU00043"/>
    </source>
</evidence>
<dbReference type="GO" id="GO:0007156">
    <property type="term" value="P:homophilic cell adhesion via plasma membrane adhesion molecules"/>
    <property type="evidence" value="ECO:0007669"/>
    <property type="project" value="InterPro"/>
</dbReference>
<dbReference type="Proteomes" id="UP000194236">
    <property type="component" value="Unassembled WGS sequence"/>
</dbReference>
<protein>
    <recommendedName>
        <fullName evidence="3">Cadherin domain-containing protein</fullName>
    </recommendedName>
</protein>
<feature type="region of interest" description="Disordered" evidence="2">
    <location>
        <begin position="1"/>
        <end position="31"/>
    </location>
</feature>
<accession>A0A1Y3BQ68</accession>
<feature type="domain" description="Cadherin" evidence="3">
    <location>
        <begin position="41"/>
        <end position="74"/>
    </location>
</feature>
<reference evidence="4 5" key="1">
    <citation type="submission" date="2017-03" db="EMBL/GenBank/DDBJ databases">
        <title>Genome Survey of Euroglyphus maynei.</title>
        <authorList>
            <person name="Arlian L.G."/>
            <person name="Morgan M.S."/>
            <person name="Rider S.D."/>
        </authorList>
    </citation>
    <scope>NUCLEOTIDE SEQUENCE [LARGE SCALE GENOMIC DNA]</scope>
    <source>
        <strain evidence="4">Arlian Lab</strain>
        <tissue evidence="4">Whole body</tissue>
    </source>
</reference>
<dbReference type="PROSITE" id="PS50268">
    <property type="entry name" value="CADHERIN_2"/>
    <property type="match status" value="1"/>
</dbReference>
<keyword evidence="5" id="KW-1185">Reference proteome</keyword>
<proteinExistence type="predicted"/>
<feature type="compositionally biased region" description="Basic and acidic residues" evidence="2">
    <location>
        <begin position="20"/>
        <end position="31"/>
    </location>
</feature>
<dbReference type="AlphaFoldDB" id="A0A1Y3BQ68"/>
<dbReference type="Pfam" id="PF00028">
    <property type="entry name" value="Cadherin"/>
    <property type="match status" value="1"/>
</dbReference>
<dbReference type="SUPFAM" id="SSF49313">
    <property type="entry name" value="Cadherin-like"/>
    <property type="match status" value="1"/>
</dbReference>
<dbReference type="EMBL" id="MUJZ01005055">
    <property type="protein sequence ID" value="OTF83119.1"/>
    <property type="molecule type" value="Genomic_DNA"/>
</dbReference>
<sequence>MTDDGSQRSRKPRLLQSNDGEEKLDNNHQQQHERLRLFDHFRLDSNTGELCLKQQLDYESITVFDLPVMATDRGKL</sequence>
<name>A0A1Y3BQ68_EURMA</name>
<dbReference type="GO" id="GO:0005509">
    <property type="term" value="F:calcium ion binding"/>
    <property type="evidence" value="ECO:0007669"/>
    <property type="project" value="UniProtKB-UniRule"/>
</dbReference>
<organism evidence="4 5">
    <name type="scientific">Euroglyphus maynei</name>
    <name type="common">Mayne's house dust mite</name>
    <dbReference type="NCBI Taxonomy" id="6958"/>
    <lineage>
        <taxon>Eukaryota</taxon>
        <taxon>Metazoa</taxon>
        <taxon>Ecdysozoa</taxon>
        <taxon>Arthropoda</taxon>
        <taxon>Chelicerata</taxon>
        <taxon>Arachnida</taxon>
        <taxon>Acari</taxon>
        <taxon>Acariformes</taxon>
        <taxon>Sarcoptiformes</taxon>
        <taxon>Astigmata</taxon>
        <taxon>Psoroptidia</taxon>
        <taxon>Analgoidea</taxon>
        <taxon>Pyroglyphidae</taxon>
        <taxon>Pyroglyphinae</taxon>
        <taxon>Euroglyphus</taxon>
    </lineage>
</organism>
<dbReference type="Gene3D" id="2.60.40.60">
    <property type="entry name" value="Cadherins"/>
    <property type="match status" value="1"/>
</dbReference>
<dbReference type="OrthoDB" id="6252479at2759"/>
<evidence type="ECO:0000313" key="5">
    <source>
        <dbReference type="Proteomes" id="UP000194236"/>
    </source>
</evidence>
<dbReference type="CDD" id="cd11304">
    <property type="entry name" value="Cadherin_repeat"/>
    <property type="match status" value="1"/>
</dbReference>
<dbReference type="InterPro" id="IPR002126">
    <property type="entry name" value="Cadherin-like_dom"/>
</dbReference>
<gene>
    <name evidence="4" type="ORF">BLA29_007507</name>
</gene>
<dbReference type="InterPro" id="IPR015919">
    <property type="entry name" value="Cadherin-like_sf"/>
</dbReference>
<keyword evidence="1" id="KW-0106">Calcium</keyword>
<evidence type="ECO:0000313" key="4">
    <source>
        <dbReference type="EMBL" id="OTF83119.1"/>
    </source>
</evidence>
<evidence type="ECO:0000259" key="3">
    <source>
        <dbReference type="PROSITE" id="PS50268"/>
    </source>
</evidence>
<dbReference type="GO" id="GO:0016020">
    <property type="term" value="C:membrane"/>
    <property type="evidence" value="ECO:0007669"/>
    <property type="project" value="InterPro"/>
</dbReference>
<evidence type="ECO:0000256" key="2">
    <source>
        <dbReference type="SAM" id="MobiDB-lite"/>
    </source>
</evidence>
<comment type="caution">
    <text evidence="4">The sequence shown here is derived from an EMBL/GenBank/DDBJ whole genome shotgun (WGS) entry which is preliminary data.</text>
</comment>